<reference evidence="2 3" key="1">
    <citation type="submission" date="2010-08" db="EMBL/GenBank/DDBJ databases">
        <authorList>
            <person name="Harkins D.M."/>
            <person name="Madupu R."/>
            <person name="Durkin A.S."/>
            <person name="Torralba M."/>
            <person name="Methe B."/>
            <person name="Sutton G.G."/>
            <person name="Nelson K.E."/>
        </authorList>
    </citation>
    <scope>NUCLEOTIDE SEQUENCE [LARGE SCALE GENOMIC DNA]</scope>
    <source>
        <strain evidence="2 3">DSM 17678</strain>
    </source>
</reference>
<dbReference type="RefSeq" id="WP_007790743.1">
    <property type="nucleotide sequence ID" value="NZ_ADGQ01000070.1"/>
</dbReference>
<dbReference type="GO" id="GO:0008168">
    <property type="term" value="F:methyltransferase activity"/>
    <property type="evidence" value="ECO:0007669"/>
    <property type="project" value="UniProtKB-KW"/>
</dbReference>
<dbReference type="STRING" id="596315.HMPREF0634_0037"/>
<dbReference type="EMBL" id="ADGQ01000070">
    <property type="protein sequence ID" value="EFM64098.1"/>
    <property type="molecule type" value="Genomic_DNA"/>
</dbReference>
<protein>
    <submittedName>
        <fullName evidence="2">Methyltransferase domain protein</fullName>
    </submittedName>
</protein>
<comment type="caution">
    <text evidence="2">The sequence shown here is derived from an EMBL/GenBank/DDBJ whole genome shotgun (WGS) entry which is preliminary data.</text>
</comment>
<dbReference type="OrthoDB" id="9811589at2"/>
<dbReference type="CDD" id="cd02440">
    <property type="entry name" value="AdoMet_MTases"/>
    <property type="match status" value="1"/>
</dbReference>
<dbReference type="AlphaFoldDB" id="E0E4Q4"/>
<dbReference type="eggNOG" id="COG2226">
    <property type="taxonomic scope" value="Bacteria"/>
</dbReference>
<name>E0E4Q4_9FIRM</name>
<dbReference type="Gene3D" id="2.20.25.110">
    <property type="entry name" value="S-adenosyl-L-methionine-dependent methyltransferases"/>
    <property type="match status" value="1"/>
</dbReference>
<evidence type="ECO:0000313" key="3">
    <source>
        <dbReference type="Proteomes" id="UP000003244"/>
    </source>
</evidence>
<sequence>MSQYGNFAYVYDQLMDDVDYEAWVKHIESLIEKSGASVKNILELACGTGNITIPLAKKGYDIAGIDISEDMLGLALEKSEAMGVPLVLLEQDMVELDFDLYDLDCVLCACDGFNYVTSLDDLYKVFAKIYDLLKPGGIFVFDISSYYKLSQVLGNNFMGESREDISYMWANYYDEANQLLEMNLDFFLKLESEGDEAVYLEEGLQEDDNLYERYREVHLQRAHREEEIVDILKKLGFARIDSYGDFGLDRPSDQSERIFFYSSKINI</sequence>
<dbReference type="PANTHER" id="PTHR43591">
    <property type="entry name" value="METHYLTRANSFERASE"/>
    <property type="match status" value="1"/>
</dbReference>
<accession>E0E4Q4</accession>
<feature type="domain" description="Methyltransferase" evidence="1">
    <location>
        <begin position="41"/>
        <end position="137"/>
    </location>
</feature>
<evidence type="ECO:0000259" key="1">
    <source>
        <dbReference type="Pfam" id="PF13649"/>
    </source>
</evidence>
<organism evidence="2 3">
    <name type="scientific">Peptostreptococcus stomatis DSM 17678</name>
    <dbReference type="NCBI Taxonomy" id="596315"/>
    <lineage>
        <taxon>Bacteria</taxon>
        <taxon>Bacillati</taxon>
        <taxon>Bacillota</taxon>
        <taxon>Clostridia</taxon>
        <taxon>Peptostreptococcales</taxon>
        <taxon>Peptostreptococcaceae</taxon>
        <taxon>Peptostreptococcus</taxon>
    </lineage>
</organism>
<dbReference type="GO" id="GO:0032259">
    <property type="term" value="P:methylation"/>
    <property type="evidence" value="ECO:0007669"/>
    <property type="project" value="UniProtKB-KW"/>
</dbReference>
<dbReference type="SUPFAM" id="SSF53335">
    <property type="entry name" value="S-adenosyl-L-methionine-dependent methyltransferases"/>
    <property type="match status" value="1"/>
</dbReference>
<dbReference type="Pfam" id="PF13649">
    <property type="entry name" value="Methyltransf_25"/>
    <property type="match status" value="1"/>
</dbReference>
<proteinExistence type="predicted"/>
<dbReference type="InterPro" id="IPR029063">
    <property type="entry name" value="SAM-dependent_MTases_sf"/>
</dbReference>
<keyword evidence="3" id="KW-1185">Reference proteome</keyword>
<gene>
    <name evidence="2" type="ORF">HMPREF0634_0037</name>
</gene>
<dbReference type="PANTHER" id="PTHR43591:SF110">
    <property type="entry name" value="RHODANESE DOMAIN-CONTAINING PROTEIN"/>
    <property type="match status" value="1"/>
</dbReference>
<dbReference type="Proteomes" id="UP000003244">
    <property type="component" value="Unassembled WGS sequence"/>
</dbReference>
<dbReference type="InterPro" id="IPR041698">
    <property type="entry name" value="Methyltransf_25"/>
</dbReference>
<dbReference type="Gene3D" id="3.40.50.150">
    <property type="entry name" value="Vaccinia Virus protein VP39"/>
    <property type="match status" value="1"/>
</dbReference>
<keyword evidence="2" id="KW-0489">Methyltransferase</keyword>
<keyword evidence="2" id="KW-0808">Transferase</keyword>
<dbReference type="GeneID" id="84801274"/>
<evidence type="ECO:0000313" key="2">
    <source>
        <dbReference type="EMBL" id="EFM64098.1"/>
    </source>
</evidence>